<dbReference type="AlphaFoldDB" id="A0AAV1HST6"/>
<evidence type="ECO:0000313" key="6">
    <source>
        <dbReference type="Proteomes" id="UP001314263"/>
    </source>
</evidence>
<evidence type="ECO:0000256" key="3">
    <source>
        <dbReference type="ARBA" id="ARBA00022989"/>
    </source>
</evidence>
<name>A0AAV1HST6_9CHLO</name>
<evidence type="ECO:0000256" key="1">
    <source>
        <dbReference type="ARBA" id="ARBA00004370"/>
    </source>
</evidence>
<accession>A0AAV1HST6</accession>
<evidence type="ECO:0000313" key="5">
    <source>
        <dbReference type="EMBL" id="CAK0733927.1"/>
    </source>
</evidence>
<dbReference type="Proteomes" id="UP001314263">
    <property type="component" value="Unassembled WGS sequence"/>
</dbReference>
<keyword evidence="6" id="KW-1185">Reference proteome</keyword>
<dbReference type="InterPro" id="IPR051008">
    <property type="entry name" value="Telomere_Capping_Maintenance"/>
</dbReference>
<sequence length="551" mass="61069">MHVLGKVNLTSEQLSLLPSICWHEELEEAKLEGLRELEKRSGIPAGVQCAKTQWCDDMGLCTEVCARGSVEVVPWLRNAIKTQAQLSRRLPLCLATLLGTHNSGITIADGYGNRDEYFQQYFKWIRWVSSSSKLRTNDQFLSLTDQLNLGVRAVELDTHWVEGELRIAHCGGFHAAPFNVLVKAVNLVATLLGHPIHWDTETVGCDPSLSSIPVAAQRSFADALAELAAWLVQPGNEEEFLLVFLDDQPDIQAWGFLPKLLIEVRQAFPGSMLYTPKDHAARNASDWPSMAELVAAGRRVMVVSGADYGPDAADILFTRPDVCGWQEPPLGDFKGQPSCIADQQAGFAGDPHTLEGTLFRVTSCEILYGPLNCGFVPSGENWPVLDEKNLHEVTACGLNMPCPDLLTPQRAAGAIWTWAPGQPYDADWSRDWQAGWMQYLLRLWRPLHKRLELQDVELCAIMRAEDGRWRARPCTELYPNACRSQQGGWALVEGESRGTCPEGTAFAVPRHAKENAALQRALQRASQEACWLPLQGPDWDSTEEPTALPGV</sequence>
<comment type="subcellular location">
    <subcellularLocation>
        <location evidence="1">Membrane</location>
    </subcellularLocation>
</comment>
<dbReference type="EMBL" id="CAUYUE010000001">
    <property type="protein sequence ID" value="CAK0733927.1"/>
    <property type="molecule type" value="Genomic_DNA"/>
</dbReference>
<evidence type="ECO:0000256" key="2">
    <source>
        <dbReference type="ARBA" id="ARBA00022692"/>
    </source>
</evidence>
<dbReference type="GO" id="GO:0008081">
    <property type="term" value="F:phosphoric diester hydrolase activity"/>
    <property type="evidence" value="ECO:0007669"/>
    <property type="project" value="InterPro"/>
</dbReference>
<gene>
    <name evidence="5" type="ORF">CVIRNUC_000356</name>
</gene>
<reference evidence="5 6" key="1">
    <citation type="submission" date="2023-10" db="EMBL/GenBank/DDBJ databases">
        <authorList>
            <person name="Maclean D."/>
            <person name="Macfadyen A."/>
        </authorList>
    </citation>
    <scope>NUCLEOTIDE SEQUENCE [LARGE SCALE GENOMIC DNA]</scope>
</reference>
<dbReference type="GO" id="GO:0016020">
    <property type="term" value="C:membrane"/>
    <property type="evidence" value="ECO:0007669"/>
    <property type="project" value="UniProtKB-SubCell"/>
</dbReference>
<comment type="caution">
    <text evidence="5">The sequence shown here is derived from an EMBL/GenBank/DDBJ whole genome shotgun (WGS) entry which is preliminary data.</text>
</comment>
<dbReference type="PANTHER" id="PTHR35518:SF2">
    <property type="entry name" value="MAINTENANCE OF TELOMERE CAPPING PROTEIN 6"/>
    <property type="match status" value="1"/>
</dbReference>
<dbReference type="PANTHER" id="PTHR35518">
    <property type="entry name" value="MAINTENANCE OF TELOMOERE CAPPING"/>
    <property type="match status" value="1"/>
</dbReference>
<keyword evidence="2" id="KW-0812">Transmembrane</keyword>
<keyword evidence="3" id="KW-1133">Transmembrane helix</keyword>
<dbReference type="Gene3D" id="3.20.20.190">
    <property type="entry name" value="Phosphatidylinositol (PI) phosphodiesterase"/>
    <property type="match status" value="1"/>
</dbReference>
<keyword evidence="4" id="KW-0472">Membrane</keyword>
<organism evidence="5 6">
    <name type="scientific">Coccomyxa viridis</name>
    <dbReference type="NCBI Taxonomy" id="1274662"/>
    <lineage>
        <taxon>Eukaryota</taxon>
        <taxon>Viridiplantae</taxon>
        <taxon>Chlorophyta</taxon>
        <taxon>core chlorophytes</taxon>
        <taxon>Trebouxiophyceae</taxon>
        <taxon>Trebouxiophyceae incertae sedis</taxon>
        <taxon>Coccomyxaceae</taxon>
        <taxon>Coccomyxa</taxon>
    </lineage>
</organism>
<dbReference type="GO" id="GO:0006629">
    <property type="term" value="P:lipid metabolic process"/>
    <property type="evidence" value="ECO:0007669"/>
    <property type="project" value="InterPro"/>
</dbReference>
<evidence type="ECO:0000256" key="4">
    <source>
        <dbReference type="ARBA" id="ARBA00023136"/>
    </source>
</evidence>
<proteinExistence type="predicted"/>
<dbReference type="SUPFAM" id="SSF51695">
    <property type="entry name" value="PLC-like phosphodiesterases"/>
    <property type="match status" value="1"/>
</dbReference>
<protein>
    <submittedName>
        <fullName evidence="5">Uncharacterized protein</fullName>
    </submittedName>
</protein>
<dbReference type="InterPro" id="IPR017946">
    <property type="entry name" value="PLC-like_Pdiesterase_TIM-brl"/>
</dbReference>